<feature type="region of interest" description="Disordered" evidence="1">
    <location>
        <begin position="219"/>
        <end position="262"/>
    </location>
</feature>
<evidence type="ECO:0000259" key="2">
    <source>
        <dbReference type="PROSITE" id="PS50250"/>
    </source>
</evidence>
<dbReference type="GO" id="GO:0006406">
    <property type="term" value="P:mRNA export from nucleus"/>
    <property type="evidence" value="ECO:0007669"/>
    <property type="project" value="TreeGrafter"/>
</dbReference>
<dbReference type="EMBL" id="JANAVB010022397">
    <property type="protein sequence ID" value="KAJ6824230.1"/>
    <property type="molecule type" value="Genomic_DNA"/>
</dbReference>
<dbReference type="InterPro" id="IPR000717">
    <property type="entry name" value="PCI_dom"/>
</dbReference>
<dbReference type="InterPro" id="IPR005062">
    <property type="entry name" value="SAC3/GANP/THP3_conserved"/>
</dbReference>
<feature type="compositionally biased region" description="Pro residues" evidence="1">
    <location>
        <begin position="26"/>
        <end position="36"/>
    </location>
</feature>
<feature type="region of interest" description="Disordered" evidence="1">
    <location>
        <begin position="106"/>
        <end position="166"/>
    </location>
</feature>
<dbReference type="GO" id="GO:0070390">
    <property type="term" value="C:transcription export complex 2"/>
    <property type="evidence" value="ECO:0007669"/>
    <property type="project" value="TreeGrafter"/>
</dbReference>
<gene>
    <name evidence="3" type="ORF">M6B38_102945</name>
</gene>
<feature type="compositionally biased region" description="Polar residues" evidence="1">
    <location>
        <begin position="145"/>
        <end position="166"/>
    </location>
</feature>
<feature type="compositionally biased region" description="Polar residues" evidence="1">
    <location>
        <begin position="67"/>
        <end position="84"/>
    </location>
</feature>
<keyword evidence="4" id="KW-1185">Reference proteome</keyword>
<feature type="compositionally biased region" description="Polar residues" evidence="1">
    <location>
        <begin position="106"/>
        <end position="115"/>
    </location>
</feature>
<feature type="compositionally biased region" description="Polar residues" evidence="1">
    <location>
        <begin position="242"/>
        <end position="262"/>
    </location>
</feature>
<dbReference type="GO" id="GO:0005737">
    <property type="term" value="C:cytoplasm"/>
    <property type="evidence" value="ECO:0007669"/>
    <property type="project" value="TreeGrafter"/>
</dbReference>
<comment type="caution">
    <text evidence="3">The sequence shown here is derived from an EMBL/GenBank/DDBJ whole genome shotgun (WGS) entry which is preliminary data.</text>
</comment>
<feature type="domain" description="PCI" evidence="2">
    <location>
        <begin position="529"/>
        <end position="711"/>
    </location>
</feature>
<reference evidence="3" key="2">
    <citation type="submission" date="2023-04" db="EMBL/GenBank/DDBJ databases">
        <authorList>
            <person name="Bruccoleri R.E."/>
            <person name="Oakeley E.J."/>
            <person name="Faust A.-M."/>
            <person name="Dessus-Babus S."/>
            <person name="Altorfer M."/>
            <person name="Burckhardt D."/>
            <person name="Oertli M."/>
            <person name="Naumann U."/>
            <person name="Petersen F."/>
            <person name="Wong J."/>
        </authorList>
    </citation>
    <scope>NUCLEOTIDE SEQUENCE</scope>
    <source>
        <strain evidence="3">GSM-AAB239-AS_SAM_17_03QT</strain>
        <tissue evidence="3">Leaf</tissue>
    </source>
</reference>
<evidence type="ECO:0000256" key="1">
    <source>
        <dbReference type="SAM" id="MobiDB-lite"/>
    </source>
</evidence>
<organism evidence="3 4">
    <name type="scientific">Iris pallida</name>
    <name type="common">Sweet iris</name>
    <dbReference type="NCBI Taxonomy" id="29817"/>
    <lineage>
        <taxon>Eukaryota</taxon>
        <taxon>Viridiplantae</taxon>
        <taxon>Streptophyta</taxon>
        <taxon>Embryophyta</taxon>
        <taxon>Tracheophyta</taxon>
        <taxon>Spermatophyta</taxon>
        <taxon>Magnoliopsida</taxon>
        <taxon>Liliopsida</taxon>
        <taxon>Asparagales</taxon>
        <taxon>Iridaceae</taxon>
        <taxon>Iridoideae</taxon>
        <taxon>Irideae</taxon>
        <taxon>Iris</taxon>
    </lineage>
</organism>
<dbReference type="Pfam" id="PF03399">
    <property type="entry name" value="SAC3_GANP"/>
    <property type="match status" value="1"/>
</dbReference>
<evidence type="ECO:0000313" key="4">
    <source>
        <dbReference type="Proteomes" id="UP001140949"/>
    </source>
</evidence>
<dbReference type="InterPro" id="IPR045107">
    <property type="entry name" value="SAC3/GANP/THP3"/>
</dbReference>
<dbReference type="PANTHER" id="PTHR12436">
    <property type="entry name" value="80 KDA MCM3-ASSOCIATED PROTEIN"/>
    <property type="match status" value="1"/>
</dbReference>
<feature type="region of interest" description="Disordered" evidence="1">
    <location>
        <begin position="1"/>
        <end position="84"/>
    </location>
</feature>
<evidence type="ECO:0000313" key="3">
    <source>
        <dbReference type="EMBL" id="KAJ6824230.1"/>
    </source>
</evidence>
<dbReference type="PANTHER" id="PTHR12436:SF17">
    <property type="entry name" value="SAC3 FAMILY PROTEIN B"/>
    <property type="match status" value="1"/>
</dbReference>
<feature type="region of interest" description="Disordered" evidence="1">
    <location>
        <begin position="278"/>
        <end position="300"/>
    </location>
</feature>
<proteinExistence type="predicted"/>
<dbReference type="Gene3D" id="1.25.40.990">
    <property type="match status" value="1"/>
</dbReference>
<accession>A0AAX6G6E7</accession>
<reference evidence="3" key="1">
    <citation type="journal article" date="2023" name="GigaByte">
        <title>Genome assembly of the bearded iris, Iris pallida Lam.</title>
        <authorList>
            <person name="Bruccoleri R.E."/>
            <person name="Oakeley E.J."/>
            <person name="Faust A.M.E."/>
            <person name="Altorfer M."/>
            <person name="Dessus-Babus S."/>
            <person name="Burckhardt D."/>
            <person name="Oertli M."/>
            <person name="Naumann U."/>
            <person name="Petersen F."/>
            <person name="Wong J."/>
        </authorList>
    </citation>
    <scope>NUCLEOTIDE SEQUENCE</scope>
    <source>
        <strain evidence="3">GSM-AAB239-AS_SAM_17_03QT</strain>
    </source>
</reference>
<name>A0AAX6G6E7_IRIPA</name>
<dbReference type="FunFam" id="1.25.40.990:FF:000004">
    <property type="entry name" value="Putative peptidase C48 domain family protein"/>
    <property type="match status" value="1"/>
</dbReference>
<dbReference type="Proteomes" id="UP001140949">
    <property type="component" value="Unassembled WGS sequence"/>
</dbReference>
<sequence length="1607" mass="179921">MAFAGFGKNSGPSVPPRGPIPFGSFPSPPNPNPNPNPNIDRTTPVIAATRPMVWQRLQASPPKPERTATSPNWGNQSKQPLSLPITNHQRLSPVAAKGTVYDASANLPTKETSPFASKRTRSPPLSSHEDDILEQYNPAHDRRSTVSPNWGNESKQPVNRPSITNNQQFSPVIADGTAHNSGDKFPTKPTIFQAANRSLSPPSSNEEDILGLYTPANHTARRYDVSPPKVRSRKNSPVADSVGSQRLHTANSSNSPSANQRSDIMGSSFVAHAAASLSPPSTAAKRARSPPLLDTDAFSTESPIHLDAEREMQLKAKRLARFHTELSQPLETVHDRVRDKFSGNKQDQAPFTPMKNADKIVEEAREVATVGTISDNEALGSSTIVVGLCPDMCPELEREERERKGDLDKFERLDGDRNQTNKFIAVKKYNRTAEREPDLIRPLPVLQMTLDYLLNLLDQPYDENFLGIYNFLWDRMRAVRMDLRMQHIFNHKAILMLEQMIRLHIAAMHELCEYKKGEGFSEGFDAHLNIEQMNKASVELFQMYEDHRKKGKYVPTEKEFRGYYALLKLDKHPGYKVEPAELSLDLAKMTPEMRCTSEILFAREVARACRFGNYVAFFRLARKASYLQACLMHAHFAKLRTQALASLHSGLQNNQGIPISHVVIWLGMEGEYVDSLLEYHGFSLRRYDELYMVKEGPFLNSDTDFPTKCSQLVHLKKSRRIVNDVKSCPTLSEVTGGRKSVSDVINMVNHRISPSKTEVWTNVDGEEMLENKAKSTVRTITQPWQLHEGPPIAISNKETDRKNSAAWTVSQSRQLHERPPVAISNKRADRKIAEGTFSIRNIDKGLQTEATVAILNREYDHEMVEVSLKGASSIIEGESVLDQEKYAEDGPTVEITGPVRWTSMDRPALPKPEECIDQAGVTASTNVDSIDVNSLPRRDVDKFLENRASILVSQQKDEALREKLKIIIRKWKRGSSMLKKAREHKAFLANAALSSLSLGPPVRRKTEVQLSNANGEINIDFIARERYVRQRTSWAMLNVSEVIAPILCARNPFAKCICWKALILGQENDTESQTYNLASRWLVSKLMGTGMVSENELVVSMPGISIWKKWFVPQFSPSQTCCLSVIREIKLNNNLEVLEDDILDGSSCFMYLVSENIPWEIQKFRLHKLLASLPSGYRLPLLILNSDSGNIDTADPSYTMSRLGLHETDNTSISSSSVVFLTGSSYSGHANSFFDDNQLREGLQWLANHSPVQPTVHLVKTRELVLSFMKRSLETLENMNVKEVNPDHCISSFNEALNRAAEEIVAAAYANPNHWPSPELNLLDDSSDEQLIADMNLPSVGWSSVERIKSTVVSIKGCSLPSFPSDISWMSKGCAIGIEIENQKLAIEECLISYMTRSLRLLNADLAAREASVMLQQGAGLELRDSCIHIVPRWLMIFRRIYNWQLMRLAGKGISESYVLVQTDPTNLLQMDAVTPSKTADTVVKYSHSYFCCEDYQPQTRLSLDELVEVSCSAPLSRQQPISGLERTSIPSDEIIRNVGSPAEANIGAGKDDDDEYIRLSNSSSDVDLNEQSQVSPLGSSNSRLAKLLEKCNHLQDVIDSKLAIFF</sequence>
<protein>
    <submittedName>
        <fullName evidence="3">SAC3 family protein B isoform X3</fullName>
    </submittedName>
</protein>
<dbReference type="PROSITE" id="PS50250">
    <property type="entry name" value="PCI"/>
    <property type="match status" value="1"/>
</dbReference>